<protein>
    <recommendedName>
        <fullName evidence="10">Cytochrome c oxidase subunit 6C</fullName>
    </recommendedName>
    <alternativeName>
        <fullName evidence="10">Cytochrome c oxidase polypeptide VIc</fullName>
    </alternativeName>
</protein>
<evidence type="ECO:0000256" key="11">
    <source>
        <dbReference type="SAM" id="MobiDB-lite"/>
    </source>
</evidence>
<evidence type="ECO:0000259" key="12">
    <source>
        <dbReference type="PROSITE" id="PS50804"/>
    </source>
</evidence>
<proteinExistence type="inferred from homology"/>
<evidence type="ECO:0000256" key="5">
    <source>
        <dbReference type="ARBA" id="ARBA00022792"/>
    </source>
</evidence>
<organism evidence="13 14">
    <name type="scientific">Balaenoptera physalus</name>
    <name type="common">Fin whale</name>
    <name type="synonym">Balaena physalus</name>
    <dbReference type="NCBI Taxonomy" id="9770"/>
    <lineage>
        <taxon>Eukaryota</taxon>
        <taxon>Metazoa</taxon>
        <taxon>Chordata</taxon>
        <taxon>Craniata</taxon>
        <taxon>Vertebrata</taxon>
        <taxon>Euteleostomi</taxon>
        <taxon>Mammalia</taxon>
        <taxon>Eutheria</taxon>
        <taxon>Laurasiatheria</taxon>
        <taxon>Artiodactyla</taxon>
        <taxon>Whippomorpha</taxon>
        <taxon>Cetacea</taxon>
        <taxon>Mysticeti</taxon>
        <taxon>Balaenopteridae</taxon>
        <taxon>Balaenoptera</taxon>
    </lineage>
</organism>
<dbReference type="PANTHER" id="PTHR48416">
    <property type="entry name" value="CYTOCHROME C OXIDASE SUBUNIT 6C"/>
    <property type="match status" value="1"/>
</dbReference>
<evidence type="ECO:0000256" key="1">
    <source>
        <dbReference type="ARBA" id="ARBA00004434"/>
    </source>
</evidence>
<feature type="compositionally biased region" description="Basic and acidic residues" evidence="11">
    <location>
        <begin position="146"/>
        <end position="167"/>
    </location>
</feature>
<keyword evidence="4" id="KW-0812">Transmembrane</keyword>
<evidence type="ECO:0000256" key="4">
    <source>
        <dbReference type="ARBA" id="ARBA00022692"/>
    </source>
</evidence>
<evidence type="ECO:0000313" key="14">
    <source>
        <dbReference type="Proteomes" id="UP000437017"/>
    </source>
</evidence>
<evidence type="ECO:0000256" key="3">
    <source>
        <dbReference type="ARBA" id="ARBA00007204"/>
    </source>
</evidence>
<dbReference type="GO" id="GO:0045277">
    <property type="term" value="C:respiratory chain complex IV"/>
    <property type="evidence" value="ECO:0007669"/>
    <property type="project" value="UniProtKB-UniRule"/>
</dbReference>
<dbReference type="GO" id="GO:0005634">
    <property type="term" value="C:nucleus"/>
    <property type="evidence" value="ECO:0007669"/>
    <property type="project" value="UniProtKB-SubCell"/>
</dbReference>
<dbReference type="CDD" id="cd22901">
    <property type="entry name" value="CcO_VIc"/>
    <property type="match status" value="1"/>
</dbReference>
<sequence>MLQQLLITLPTEASTWVKLHHPQKAKEGTPLWEDVTKMFEGEALLSQDADETQGESLKDEVTPGALTRDSQMHGLLAKHLLFHTLRAFIVSLGVAAFYRIALAEPRKKAYADFYRNCGSMKNCEAMRKAGCQLSKPSVISQLEKGEAPWMTEKEGPGDPSSDLKGKTETAASTAKNDVLQEQFYHGMMMERFMRDDVIYSTLRKVSKYDDELENHQDSHGRDVRQTILTHKRRGQETYKFGKNIVSSNVVIEQRHHKYDTPRKRNKYKSDLINHP</sequence>
<dbReference type="InterPro" id="IPR037169">
    <property type="entry name" value="Cytochrome_c_oxidase_VIc_sf"/>
</dbReference>
<dbReference type="InterPro" id="IPR051389">
    <property type="entry name" value="Cytochrome_c_oxidase_VIc"/>
</dbReference>
<dbReference type="Proteomes" id="UP000437017">
    <property type="component" value="Unassembled WGS sequence"/>
</dbReference>
<keyword evidence="6" id="KW-1133">Transmembrane helix</keyword>
<keyword evidence="14" id="KW-1185">Reference proteome</keyword>
<dbReference type="EMBL" id="SGJD01001042">
    <property type="protein sequence ID" value="KAB0402205.1"/>
    <property type="molecule type" value="Genomic_DNA"/>
</dbReference>
<dbReference type="InterPro" id="IPR034884">
    <property type="entry name" value="Cytochrome_c_oxidase_VIc/VIIs"/>
</dbReference>
<dbReference type="OrthoDB" id="4748970at2759"/>
<evidence type="ECO:0000256" key="10">
    <source>
        <dbReference type="RuleBase" id="RU368096"/>
    </source>
</evidence>
<keyword evidence="5 10" id="KW-0999">Mitochondrion inner membrane</keyword>
<reference evidence="13 14" key="1">
    <citation type="journal article" date="2019" name="PLoS ONE">
        <title>Genomic analyses reveal an absence of contemporary introgressive admixture between fin whales and blue whales, despite known hybrids.</title>
        <authorList>
            <person name="Westbury M.V."/>
            <person name="Petersen B."/>
            <person name="Lorenzen E.D."/>
        </authorList>
    </citation>
    <scope>NUCLEOTIDE SEQUENCE [LARGE SCALE GENOMIC DNA]</scope>
    <source>
        <strain evidence="13">FinWhale-01</strain>
    </source>
</reference>
<dbReference type="GO" id="GO:0006123">
    <property type="term" value="P:mitochondrial electron transport, cytochrome c to oxygen"/>
    <property type="evidence" value="ECO:0007669"/>
    <property type="project" value="UniProtKB-UniRule"/>
</dbReference>
<evidence type="ECO:0000256" key="8">
    <source>
        <dbReference type="ARBA" id="ARBA00023136"/>
    </source>
</evidence>
<evidence type="ECO:0000313" key="13">
    <source>
        <dbReference type="EMBL" id="KAB0402205.1"/>
    </source>
</evidence>
<dbReference type="PROSITE" id="PS50804">
    <property type="entry name" value="SCAN_BOX"/>
    <property type="match status" value="1"/>
</dbReference>
<comment type="similarity">
    <text evidence="3 10">Belongs to the cytochrome c oxidase subunit 6c family.</text>
</comment>
<gene>
    <name evidence="13" type="ORF">E2I00_020028</name>
</gene>
<keyword evidence="9" id="KW-0539">Nucleus</keyword>
<evidence type="ECO:0000256" key="9">
    <source>
        <dbReference type="PROSITE-ProRule" id="PRU00187"/>
    </source>
</evidence>
<dbReference type="PANTHER" id="PTHR48416:SF1">
    <property type="entry name" value="CYTOCHROME C OXIDASE SUBUNIT 6C"/>
    <property type="match status" value="1"/>
</dbReference>
<dbReference type="UniPathway" id="UPA00705"/>
<feature type="domain" description="SCAN box" evidence="12">
    <location>
        <begin position="1"/>
        <end position="37"/>
    </location>
</feature>
<dbReference type="Gene3D" id="4.10.93.10">
    <property type="entry name" value="Mitochondrial cytochrome c oxidase subunit VIc/VIIs"/>
    <property type="match status" value="1"/>
</dbReference>
<dbReference type="SUPFAM" id="SSF81415">
    <property type="entry name" value="Mitochondrial cytochrome c oxidase subunit VIc"/>
    <property type="match status" value="1"/>
</dbReference>
<name>A0A6A1Q483_BALPH</name>
<evidence type="ECO:0000256" key="2">
    <source>
        <dbReference type="ARBA" id="ARBA00004673"/>
    </source>
</evidence>
<evidence type="ECO:0000256" key="7">
    <source>
        <dbReference type="ARBA" id="ARBA00023128"/>
    </source>
</evidence>
<comment type="subcellular location">
    <subcellularLocation>
        <location evidence="1 10">Mitochondrion inner membrane</location>
        <topology evidence="1 10">Single-pass membrane protein</topology>
    </subcellularLocation>
    <subcellularLocation>
        <location evidence="9">Nucleus</location>
    </subcellularLocation>
</comment>
<dbReference type="Pfam" id="PF02937">
    <property type="entry name" value="COX6C"/>
    <property type="match status" value="1"/>
</dbReference>
<dbReference type="GO" id="GO:0005743">
    <property type="term" value="C:mitochondrial inner membrane"/>
    <property type="evidence" value="ECO:0007669"/>
    <property type="project" value="UniProtKB-SubCell"/>
</dbReference>
<comment type="caution">
    <text evidence="13">The sequence shown here is derived from an EMBL/GenBank/DDBJ whole genome shotgun (WGS) entry which is preliminary data.</text>
</comment>
<feature type="region of interest" description="Disordered" evidence="11">
    <location>
        <begin position="255"/>
        <end position="275"/>
    </location>
</feature>
<dbReference type="AlphaFoldDB" id="A0A6A1Q483"/>
<keyword evidence="8" id="KW-0472">Membrane</keyword>
<dbReference type="InterPro" id="IPR003309">
    <property type="entry name" value="SCAN_dom"/>
</dbReference>
<evidence type="ECO:0000256" key="6">
    <source>
        <dbReference type="ARBA" id="ARBA00022989"/>
    </source>
</evidence>
<feature type="non-terminal residue" evidence="13">
    <location>
        <position position="275"/>
    </location>
</feature>
<feature type="region of interest" description="Disordered" evidence="11">
    <location>
        <begin position="146"/>
        <end position="172"/>
    </location>
</feature>
<comment type="subunit">
    <text evidence="10">Component of the cytochrome c oxidase (complex IV, CIV), a multisubunit enzyme composed of 14 subunits. The complex is composed of a catalytic core of 3 subunits MT-CO1, MT-CO2 and MT-CO3, encoded in the mitochondrial DNA, and 11 supernumerary subunits COX4I, COX5A, COX5B, COX6A, COX6B, COX6C, COX7A, COX7B, COX7C, COX8 and NDUFA4, which are encoded in the nuclear genome. The complex exists as a monomer or a dimer and forms supercomplexes (SCs) in the inner mitochondrial membrane with NADH-ubiquinone oxidoreductase (complex I, CI) and ubiquinol-cytochrome c oxidoreductase (cytochrome b-c1 complex, complex III, CIII), resulting in different assemblies (supercomplex SCI(1)III(2)IV(1) and megacomplex MCI(2)III(2)IV(2)).</text>
</comment>
<feature type="compositionally biased region" description="Basic and acidic residues" evidence="11">
    <location>
        <begin position="258"/>
        <end position="275"/>
    </location>
</feature>
<comment type="function">
    <text evidence="10">Component of the cytochrome c oxidase, the last enzyme in the mitochondrial electron transport chain which drives oxidative phosphorylation. The respiratory chain contains 3 multisubunit complexes succinate dehydrogenase (complex II, CII), ubiquinol-cytochrome c oxidoreductase (cytochrome b-c1 complex, complex III, CIII) and cytochrome c oxidase (complex IV, CIV), that cooperate to transfer electrons derived from NADH and succinate to molecular oxygen, creating an electrochemical gradient over the inner membrane that drives transmembrane transport and the ATP synthase. Cytochrome c oxidase is the component of the respiratory chain that catalyzes the reduction of oxygen to water. Electrons originating from reduced cytochrome c in the intermembrane space (IMS) are transferred via the dinuclear copper A center (CU(A)) of subunit 2 and heme A of subunit 1 to the active site in subunit 1, a binuclear center (BNC) formed by heme A3 and copper B (CU(B)). The BNC reduces molecular oxygen to 2 water molecules using 4 electrons from cytochrome c in the IMS and 4 protons from the mitochondrial matrix.</text>
</comment>
<accession>A0A6A1Q483</accession>
<keyword evidence="7 10" id="KW-0496">Mitochondrion</keyword>
<comment type="pathway">
    <text evidence="2 10">Energy metabolism; oxidative phosphorylation.</text>
</comment>